<reference evidence="2" key="1">
    <citation type="submission" date="2022-11" db="EMBL/GenBank/DDBJ databases">
        <authorList>
            <person name="Kikuchi T."/>
        </authorList>
    </citation>
    <scope>NUCLEOTIDE SEQUENCE</scope>
    <source>
        <strain evidence="2">PS1010</strain>
    </source>
</reference>
<feature type="compositionally biased region" description="Basic and acidic residues" evidence="1">
    <location>
        <begin position="59"/>
        <end position="72"/>
    </location>
</feature>
<accession>A0A9P1MZ56</accession>
<name>A0A9P1MZ56_9PELO</name>
<feature type="compositionally biased region" description="Polar residues" evidence="1">
    <location>
        <begin position="25"/>
        <end position="43"/>
    </location>
</feature>
<dbReference type="Proteomes" id="UP001152747">
    <property type="component" value="Unassembled WGS sequence"/>
</dbReference>
<gene>
    <name evidence="2" type="ORF">CAMP_LOCUS6780</name>
</gene>
<evidence type="ECO:0000313" key="3">
    <source>
        <dbReference type="Proteomes" id="UP001152747"/>
    </source>
</evidence>
<comment type="caution">
    <text evidence="2">The sequence shown here is derived from an EMBL/GenBank/DDBJ whole genome shotgun (WGS) entry which is preliminary data.</text>
</comment>
<sequence>MGRTKYRKIGSKFLYRRDFEDDETNVANNNQSSEIDNFHNEPSTSDEEEDIFQLNDAEEASKHAQEGLRDDEQVLSDDSEEGCGEFDGYSVSDSDDDSEVRSNSSDEVCVELVEHQSTSHDDDEHRMELHGSTLSKTFRNLSETHFIEMASSLISRDCKADLVRRTANIDKTTRKTLFSIHEEASKNFEEIYICNKCLKKWKSANKCCDVGIVRYTRVPIENQLKDIVNYNYKELLDVRERVKNGRLPKHNCNGEKFKENIDNSDANNFKMSLVSSLDGVEINGHTSTHIWPVTAIFPDLPTDAVSLITNILLIAILESSVVISTPVWSLVFEYFMADLSNYSVDITNTHFTFHLVSLVADQPAKRGLYGFVGHSSAYSCLHCLSPGKMYKLKGLDRETNRGAGKTLEDSLKGFYGYVKLVVSIITKFVRPYDSIVDIFHGTAEGILYTILIESDPDFAKRKTDLFQCNQSTLYEIEKKAYVPESFRTNRNRKKFRNGTSKSNFFRTSYLIMAIISDDMNPVGRFITIALGLLVNNMHSNTDIDFATISTLCSSLNILINSEYHFYSAIKFHELIQHLPRNIQKFGNVATLSTALFETSYKVIFGDYHTSVSTKFAEFASSRFIANMCMRREFRRRWTKGEYSDATLIFASVTKHILPTSVEASKPLRNLKLEDQKHAEGYDFYGILKCSLGKFVSSYINVNTTNTLMFYYDGLQYNAGRFIAVCVSTTKNLVLIEKFEDLKFDEKYRSLNLAMLNVPNVYKTACGDILNKIQNSACIRQAKLSGKRELIELKSIIGCGCYVKVNDYYILLQLNGAFVHAVIITHCYIFLLLHSQYDYLKMDFDDLAELFNLKADSPRSVRIDEERSGTREVFTTPNRSAIRDRKIIIKEENEKHQDNVPIKESGGASRKTPKRRAKILKPPEQPKKTMLTRNQRKKMGIANEEDGDDNEQIQIQENEEKDLSDSSSSSAESSGDEWNYPKKFKMCQDDEDEESKKASPKIDAITKPTNFAEHPEILKEPPETMPTLELSRKSTKLNPRPKIDAIIKPTNFAEHPEILMDPPETMPTFELSRKSTKLNSRPKIDAIIKPTNFAEHPEILKEPPGMMAKFELSRKSTKIEQLEQHAGAVSDKNVATSSGSKTDPTILDLQILDSEPNENLPKMSQRRKIDAFVCSQKLFCDPKTKKLLSKEVRQMKFEDFIKKNPLRIDYAKIEDEAEYAPCDFTKNLCLAIGLIGRVENERERRRKVRSEPIQNAQEILNPISFNSSYLNDIDELSQKYFEHFMKLFRKDVYYFLYALPTDSDNTTYVPLSTDFIDKPVSAIMIALNLKDQKFEMYKSRITTKFTEKIRNCLINGRSRTDKNIDIPLLLQNFKDVLQKREGRQVQAQEVQALQFQAEEDQARNV</sequence>
<proteinExistence type="predicted"/>
<feature type="region of interest" description="Disordered" evidence="1">
    <location>
        <begin position="19"/>
        <end position="104"/>
    </location>
</feature>
<evidence type="ECO:0000313" key="2">
    <source>
        <dbReference type="EMBL" id="CAI5444143.1"/>
    </source>
</evidence>
<keyword evidence="3" id="KW-1185">Reference proteome</keyword>
<dbReference type="PANTHER" id="PTHR22921">
    <property type="entry name" value="PROTEIN CBG20088-RELATED"/>
    <property type="match status" value="1"/>
</dbReference>
<dbReference type="Pfam" id="PF06869">
    <property type="entry name" value="DUF1258"/>
    <property type="match status" value="1"/>
</dbReference>
<organism evidence="2 3">
    <name type="scientific">Caenorhabditis angaria</name>
    <dbReference type="NCBI Taxonomy" id="860376"/>
    <lineage>
        <taxon>Eukaryota</taxon>
        <taxon>Metazoa</taxon>
        <taxon>Ecdysozoa</taxon>
        <taxon>Nematoda</taxon>
        <taxon>Chromadorea</taxon>
        <taxon>Rhabditida</taxon>
        <taxon>Rhabditina</taxon>
        <taxon>Rhabditomorpha</taxon>
        <taxon>Rhabditoidea</taxon>
        <taxon>Rhabditidae</taxon>
        <taxon>Peloderinae</taxon>
        <taxon>Caenorhabditis</taxon>
    </lineage>
</organism>
<dbReference type="InterPro" id="IPR009667">
    <property type="entry name" value="DUF1258"/>
</dbReference>
<dbReference type="EMBL" id="CANHGI010000003">
    <property type="protein sequence ID" value="CAI5444143.1"/>
    <property type="molecule type" value="Genomic_DNA"/>
</dbReference>
<dbReference type="OrthoDB" id="5869659at2759"/>
<feature type="region of interest" description="Disordered" evidence="1">
    <location>
        <begin position="892"/>
        <end position="981"/>
    </location>
</feature>
<protein>
    <submittedName>
        <fullName evidence="2">Uncharacterized protein</fullName>
    </submittedName>
</protein>
<dbReference type="PANTHER" id="PTHR22921:SF27">
    <property type="entry name" value="C2H2-TYPE DOMAIN-CONTAINING PROTEIN-RELATED"/>
    <property type="match status" value="1"/>
</dbReference>
<evidence type="ECO:0000256" key="1">
    <source>
        <dbReference type="SAM" id="MobiDB-lite"/>
    </source>
</evidence>
<feature type="compositionally biased region" description="Acidic residues" evidence="1">
    <location>
        <begin position="942"/>
        <end position="961"/>
    </location>
</feature>
<feature type="compositionally biased region" description="Low complexity" evidence="1">
    <location>
        <begin position="964"/>
        <end position="976"/>
    </location>
</feature>
<feature type="compositionally biased region" description="Acidic residues" evidence="1">
    <location>
        <begin position="73"/>
        <end position="84"/>
    </location>
</feature>